<protein>
    <submittedName>
        <fullName evidence="1">Uncharacterized protein</fullName>
    </submittedName>
</protein>
<dbReference type="AlphaFoldDB" id="J9GKI3"/>
<sequence length="35" mass="3992">MPFQAQTHSEIFPDATFFPYGMKKSRAQTSLDTGR</sequence>
<evidence type="ECO:0000313" key="1">
    <source>
        <dbReference type="EMBL" id="EJX02603.1"/>
    </source>
</evidence>
<organism evidence="1">
    <name type="scientific">gut metagenome</name>
    <dbReference type="NCBI Taxonomy" id="749906"/>
    <lineage>
        <taxon>unclassified sequences</taxon>
        <taxon>metagenomes</taxon>
        <taxon>organismal metagenomes</taxon>
    </lineage>
</organism>
<proteinExistence type="predicted"/>
<comment type="caution">
    <text evidence="1">The sequence shown here is derived from an EMBL/GenBank/DDBJ whole genome shotgun (WGS) entry which is preliminary data.</text>
</comment>
<accession>J9GKI3</accession>
<name>J9GKI3_9ZZZZ</name>
<gene>
    <name evidence="1" type="ORF">EVA_09289</name>
</gene>
<reference evidence="1" key="1">
    <citation type="journal article" date="2012" name="PLoS ONE">
        <title>Gene sets for utilization of primary and secondary nutrition supplies in the distal gut of endangered iberian lynx.</title>
        <authorList>
            <person name="Alcaide M."/>
            <person name="Messina E."/>
            <person name="Richter M."/>
            <person name="Bargiela R."/>
            <person name="Peplies J."/>
            <person name="Huws S.A."/>
            <person name="Newbold C.J."/>
            <person name="Golyshin P.N."/>
            <person name="Simon M.A."/>
            <person name="Lopez G."/>
            <person name="Yakimov M.M."/>
            <person name="Ferrer M."/>
        </authorList>
    </citation>
    <scope>NUCLEOTIDE SEQUENCE</scope>
</reference>
<dbReference type="EMBL" id="AMCI01002477">
    <property type="protein sequence ID" value="EJX02603.1"/>
    <property type="molecule type" value="Genomic_DNA"/>
</dbReference>